<dbReference type="EMBL" id="CP139487">
    <property type="protein sequence ID" value="WPU64087.1"/>
    <property type="molecule type" value="Genomic_DNA"/>
</dbReference>
<keyword evidence="1" id="KW-0732">Signal</keyword>
<gene>
    <name evidence="2" type="ORF">SOO65_15445</name>
</gene>
<feature type="signal peptide" evidence="1">
    <location>
        <begin position="1"/>
        <end position="16"/>
    </location>
</feature>
<evidence type="ECO:0000256" key="1">
    <source>
        <dbReference type="SAM" id="SignalP"/>
    </source>
</evidence>
<evidence type="ECO:0000313" key="3">
    <source>
        <dbReference type="Proteomes" id="UP001324634"/>
    </source>
</evidence>
<proteinExistence type="predicted"/>
<sequence>MVYLFLLPLLFTNVFATDEIQSGIAVINELNGGVNSNQCTEQSILMDRCAIDLCGRPENLPSDSLNDRSFNKYVQPKDMQRFAEIKDDLQKLVEMEIDRTNGLVQGLKKDFDREKLKAEIESAEPWQMENLASRFLYPFFQVSTDYTKPLEERLTYSLQLPSDASDVLKKGLDSYINHRKSASLSSYSVGIQEGLYTPEESKKILKAEWDKFNKALEERKKTNPESMKSFADQIENFTQDLKDPSFEENGNYENMAGSLQQLSDGLQSEVLGKWPDVPFNHCQADCKKAIFEEMDRYDHKGILQSLQNKLKDKKLLTKKKMAYCKSQFAMDSINSYQKDKLIKMIPGIKAALFKNVMSGYSKESQKEFKDYLDKQVQFSTKPVKSVAGEFIQEVKRTVNFEKSKSRSTETKASSLIDRTLDLMGYVDYDGNTAPLSQMRLCSESLSYVAWDNFTPKSFRDPQAPPDEYAGQDPEKDNLNISIFSCTNQEHGKNIVAHELGHALSWAFLENKLSEKSYKEYMNLRSCANGLYKVQNDYEAPASFVHDQDRFRVEEDTADLIGYMTIPDKSLISNCTLLEVSEDGKSFENLELLNSRNSDTHSSGLMRVLQEAIHKRRALPASCKELVNANKDLYRFEPCY</sequence>
<name>A0AAX4HL90_9BACT</name>
<dbReference type="KEGG" id="psti:SOO65_15445"/>
<dbReference type="AlphaFoldDB" id="A0AAX4HL90"/>
<dbReference type="Proteomes" id="UP001324634">
    <property type="component" value="Chromosome"/>
</dbReference>
<evidence type="ECO:0000313" key="2">
    <source>
        <dbReference type="EMBL" id="WPU64087.1"/>
    </source>
</evidence>
<feature type="chain" id="PRO_5043455583" evidence="1">
    <location>
        <begin position="17"/>
        <end position="639"/>
    </location>
</feature>
<reference evidence="2 3" key="1">
    <citation type="submission" date="2023-11" db="EMBL/GenBank/DDBJ databases">
        <title>Peredibacter starrii A3.12.</title>
        <authorList>
            <person name="Mitchell R.J."/>
        </authorList>
    </citation>
    <scope>NUCLEOTIDE SEQUENCE [LARGE SCALE GENOMIC DNA]</scope>
    <source>
        <strain evidence="2 3">A3.12</strain>
    </source>
</reference>
<protein>
    <submittedName>
        <fullName evidence="2">Uncharacterized protein</fullName>
    </submittedName>
</protein>
<accession>A0AAX4HL90</accession>
<organism evidence="2 3">
    <name type="scientific">Peredibacter starrii</name>
    <dbReference type="NCBI Taxonomy" id="28202"/>
    <lineage>
        <taxon>Bacteria</taxon>
        <taxon>Pseudomonadati</taxon>
        <taxon>Bdellovibrionota</taxon>
        <taxon>Bacteriovoracia</taxon>
        <taxon>Bacteriovoracales</taxon>
        <taxon>Bacteriovoracaceae</taxon>
        <taxon>Peredibacter</taxon>
    </lineage>
</organism>
<keyword evidence="3" id="KW-1185">Reference proteome</keyword>
<dbReference type="RefSeq" id="WP_321392167.1">
    <property type="nucleotide sequence ID" value="NZ_CP139487.1"/>
</dbReference>